<gene>
    <name evidence="1" type="ORF">DHA2_151947</name>
</gene>
<dbReference type="EMBL" id="AHGT01000047">
    <property type="protein sequence ID" value="ESU36441.1"/>
    <property type="molecule type" value="Genomic_DNA"/>
</dbReference>
<dbReference type="AlphaFoldDB" id="V6TC50"/>
<dbReference type="InterPro" id="IPR023214">
    <property type="entry name" value="HAD_sf"/>
</dbReference>
<dbReference type="VEuPathDB" id="GiardiaDB:DHA2_151947"/>
<comment type="caution">
    <text evidence="1">The sequence shown here is derived from an EMBL/GenBank/DDBJ whole genome shotgun (WGS) entry which is preliminary data.</text>
</comment>
<dbReference type="GO" id="GO:0016791">
    <property type="term" value="F:phosphatase activity"/>
    <property type="evidence" value="ECO:0007669"/>
    <property type="project" value="TreeGrafter"/>
</dbReference>
<dbReference type="Pfam" id="PF13344">
    <property type="entry name" value="Hydrolase_6"/>
    <property type="match status" value="1"/>
</dbReference>
<dbReference type="VEuPathDB" id="GiardiaDB:GL50581_88"/>
<evidence type="ECO:0000313" key="2">
    <source>
        <dbReference type="Proteomes" id="UP000018320"/>
    </source>
</evidence>
<dbReference type="InterPro" id="IPR006357">
    <property type="entry name" value="HAD-SF_hydro_IIA"/>
</dbReference>
<accession>V6TC50</accession>
<dbReference type="Pfam" id="PF13242">
    <property type="entry name" value="Hydrolase_like"/>
    <property type="match status" value="1"/>
</dbReference>
<dbReference type="GO" id="GO:0016740">
    <property type="term" value="F:transferase activity"/>
    <property type="evidence" value="ECO:0007669"/>
    <property type="project" value="UniProtKB-KW"/>
</dbReference>
<sequence>MALLVMPTDVAFALDMDGVLRRDRHPIPGAREALDTLDKNGIPYVLLSNGGVLPELLVREVEDILGHKVAPSQVVNTASMALDYLSSRSEDTVVLIVGAAKLSLPIIKKSGHRNCVFTMQVVRRFNTGIIQGYCDIEGQYAQWLKESQVTDADFPVSTFADDFPTHVDEVFFCNDSNTWYLDMQVVLEALLRNGSVSGDVSNGSLLPPIYVGNPDITYGGSYVIPRLTLGSLLVSTCEVYKQIRNVNDLEIHYLGKPHSPIFNEAHKRLNSGTIYMIGDSLTSDVTGANRRKMDGWVSVLVLTGQAHEGDLKDIKKGAENMPMMVFSDVKEAVTQILYRHGHHFQ</sequence>
<dbReference type="PANTHER" id="PTHR19288">
    <property type="entry name" value="4-NITROPHENYLPHOSPHATASE-RELATED"/>
    <property type="match status" value="1"/>
</dbReference>
<dbReference type="NCBIfam" id="TIGR01460">
    <property type="entry name" value="HAD-SF-IIA"/>
    <property type="match status" value="1"/>
</dbReference>
<keyword evidence="1" id="KW-0808">Transferase</keyword>
<evidence type="ECO:0000313" key="1">
    <source>
        <dbReference type="EMBL" id="ESU36441.1"/>
    </source>
</evidence>
<organism evidence="1 2">
    <name type="scientific">Giardia intestinalis</name>
    <name type="common">Giardia lamblia</name>
    <dbReference type="NCBI Taxonomy" id="5741"/>
    <lineage>
        <taxon>Eukaryota</taxon>
        <taxon>Metamonada</taxon>
        <taxon>Diplomonadida</taxon>
        <taxon>Hexamitidae</taxon>
        <taxon>Giardiinae</taxon>
        <taxon>Giardia</taxon>
    </lineage>
</organism>
<proteinExistence type="predicted"/>
<dbReference type="Proteomes" id="UP000018320">
    <property type="component" value="Unassembled WGS sequence"/>
</dbReference>
<reference evidence="2" key="1">
    <citation type="submission" date="2012-02" db="EMBL/GenBank/DDBJ databases">
        <title>Genome sequencing of Giardia lamblia Genotypes A2 and B isolates (DH and GS) and comparative analysis with the genomes of Genotypes A1 and E (WB and Pig).</title>
        <authorList>
            <person name="Adam R."/>
            <person name="Dahlstrom E."/>
            <person name="Martens C."/>
            <person name="Bruno D."/>
            <person name="Barbian K."/>
            <person name="Porcella S.F."/>
            <person name="Nash T."/>
        </authorList>
    </citation>
    <scope>NUCLEOTIDE SEQUENCE</scope>
    <source>
        <strain evidence="2">DH</strain>
    </source>
</reference>
<protein>
    <submittedName>
        <fullName evidence="1">CDP-diacylglycerol--glycerol-3-phosphate 3-phosphatidyltransferase</fullName>
    </submittedName>
</protein>
<dbReference type="PANTHER" id="PTHR19288:SF93">
    <property type="entry name" value="FI11325P-RELATED"/>
    <property type="match status" value="1"/>
</dbReference>
<reference evidence="1 2" key="2">
    <citation type="journal article" date="2013" name="Genome Biol. Evol.">
        <title>Genome sequencing of Giardia lamblia genotypes A2 and B isolates (DH and GS) and comparative analysis with the genomes of genotypes A1 and E (WB and Pig).</title>
        <authorList>
            <person name="Adam R.D."/>
            <person name="Dahlstrom E.W."/>
            <person name="Martens C.A."/>
            <person name="Bruno D.P."/>
            <person name="Barbian K.D."/>
            <person name="Ricklefs S.M."/>
            <person name="Hernandez M.M."/>
            <person name="Narla N.P."/>
            <person name="Patel R.B."/>
            <person name="Porcella S.F."/>
            <person name="Nash T.E."/>
        </authorList>
    </citation>
    <scope>NUCLEOTIDE SEQUENCE [LARGE SCALE GENOMIC DNA]</scope>
    <source>
        <strain evidence="1 2">DH</strain>
    </source>
</reference>
<dbReference type="VEuPathDB" id="GiardiaDB:GL50803_0013890"/>
<dbReference type="InterPro" id="IPR036412">
    <property type="entry name" value="HAD-like_sf"/>
</dbReference>
<dbReference type="GO" id="GO:0005737">
    <property type="term" value="C:cytoplasm"/>
    <property type="evidence" value="ECO:0007669"/>
    <property type="project" value="TreeGrafter"/>
</dbReference>
<dbReference type="VEuPathDB" id="GiardiaDB:QR46_3820"/>
<dbReference type="Gene3D" id="3.40.50.1000">
    <property type="entry name" value="HAD superfamily/HAD-like"/>
    <property type="match status" value="2"/>
</dbReference>
<name>V6TC50_GIAIN</name>
<dbReference type="SUPFAM" id="SSF56784">
    <property type="entry name" value="HAD-like"/>
    <property type="match status" value="1"/>
</dbReference>